<protein>
    <submittedName>
        <fullName evidence="1">Uncharacterized protein</fullName>
    </submittedName>
</protein>
<reference evidence="1 2" key="1">
    <citation type="submission" date="2015-05" db="EMBL/GenBank/DDBJ databases">
        <title>A genomic and transcriptomic approach to investigate the blue pigment phenotype in Pseudomonas fluorescens.</title>
        <authorList>
            <person name="Andreani N.A."/>
            <person name="Cardazzo B."/>
        </authorList>
    </citation>
    <scope>NUCLEOTIDE SEQUENCE [LARGE SCALE GENOMIC DNA]</scope>
    <source>
        <strain evidence="1 2">Ps_40</strain>
    </source>
</reference>
<organism evidence="1 2">
    <name type="scientific">Pseudomonas fluorescens</name>
    <dbReference type="NCBI Taxonomy" id="294"/>
    <lineage>
        <taxon>Bacteria</taxon>
        <taxon>Pseudomonadati</taxon>
        <taxon>Pseudomonadota</taxon>
        <taxon>Gammaproteobacteria</taxon>
        <taxon>Pseudomonadales</taxon>
        <taxon>Pseudomonadaceae</taxon>
        <taxon>Pseudomonas</taxon>
    </lineage>
</organism>
<name>A0A109KIA1_PSEFL</name>
<dbReference type="EMBL" id="LCYC01000064">
    <property type="protein sequence ID" value="KWV69723.1"/>
    <property type="molecule type" value="Genomic_DNA"/>
</dbReference>
<sequence>MSGGKKTSKKPALKTLPHGDFHIEYIEDSMWEGASPNAGQLKHHRHL</sequence>
<proteinExistence type="predicted"/>
<dbReference type="PATRIC" id="fig|294.195.peg.6559"/>
<dbReference type="Proteomes" id="UP000063434">
    <property type="component" value="Unassembled WGS sequence"/>
</dbReference>
<evidence type="ECO:0000313" key="2">
    <source>
        <dbReference type="Proteomes" id="UP000063434"/>
    </source>
</evidence>
<dbReference type="AlphaFoldDB" id="A0A109KIA1"/>
<evidence type="ECO:0000313" key="1">
    <source>
        <dbReference type="EMBL" id="KWV69723.1"/>
    </source>
</evidence>
<gene>
    <name evidence="1" type="ORF">PFL603g_06170</name>
</gene>
<comment type="caution">
    <text evidence="1">The sequence shown here is derived from an EMBL/GenBank/DDBJ whole genome shotgun (WGS) entry which is preliminary data.</text>
</comment>
<accession>A0A109KIA1</accession>